<evidence type="ECO:0000313" key="2">
    <source>
        <dbReference type="Proteomes" id="UP001157502"/>
    </source>
</evidence>
<evidence type="ECO:0000313" key="1">
    <source>
        <dbReference type="EMBL" id="KAJ8016899.1"/>
    </source>
</evidence>
<reference evidence="1" key="1">
    <citation type="submission" date="2021-05" db="EMBL/GenBank/DDBJ databases">
        <authorList>
            <person name="Pan Q."/>
            <person name="Jouanno E."/>
            <person name="Zahm M."/>
            <person name="Klopp C."/>
            <person name="Cabau C."/>
            <person name="Louis A."/>
            <person name="Berthelot C."/>
            <person name="Parey E."/>
            <person name="Roest Crollius H."/>
            <person name="Montfort J."/>
            <person name="Robinson-Rechavi M."/>
            <person name="Bouchez O."/>
            <person name="Lampietro C."/>
            <person name="Lopez Roques C."/>
            <person name="Donnadieu C."/>
            <person name="Postlethwait J."/>
            <person name="Bobe J."/>
            <person name="Dillon D."/>
            <person name="Chandos A."/>
            <person name="von Hippel F."/>
            <person name="Guiguen Y."/>
        </authorList>
    </citation>
    <scope>NUCLEOTIDE SEQUENCE</scope>
    <source>
        <strain evidence="1">YG-Jan2019</strain>
    </source>
</reference>
<organism evidence="1 2">
    <name type="scientific">Dallia pectoralis</name>
    <name type="common">Alaska blackfish</name>
    <dbReference type="NCBI Taxonomy" id="75939"/>
    <lineage>
        <taxon>Eukaryota</taxon>
        <taxon>Metazoa</taxon>
        <taxon>Chordata</taxon>
        <taxon>Craniata</taxon>
        <taxon>Vertebrata</taxon>
        <taxon>Euteleostomi</taxon>
        <taxon>Actinopterygii</taxon>
        <taxon>Neopterygii</taxon>
        <taxon>Teleostei</taxon>
        <taxon>Protacanthopterygii</taxon>
        <taxon>Esociformes</taxon>
        <taxon>Umbridae</taxon>
        <taxon>Dallia</taxon>
    </lineage>
</organism>
<proteinExistence type="predicted"/>
<name>A0ACC2HLN9_DALPE</name>
<comment type="caution">
    <text evidence="1">The sequence shown here is derived from an EMBL/GenBank/DDBJ whole genome shotgun (WGS) entry which is preliminary data.</text>
</comment>
<dbReference type="Proteomes" id="UP001157502">
    <property type="component" value="Chromosome 1"/>
</dbReference>
<sequence>MPCLLHHFIPHTQESSSEKVQRQPKSKQHRTLASLVADLNQRLHFPSAIATTNLRPDLVLWSSSLHSVYIIELTVPWEAAVEEAFERKSLKYTELAADAEQRGWKAKVCPVEVGCRGFVGKSTIRLLKELGEQGQTLRRTIKALSGAAEEASRWLWVKRGDSNWAPNIT</sequence>
<accession>A0ACC2HLN9</accession>
<gene>
    <name evidence="1" type="ORF">DPEC_G00012140</name>
</gene>
<keyword evidence="2" id="KW-1185">Reference proteome</keyword>
<dbReference type="EMBL" id="CM055728">
    <property type="protein sequence ID" value="KAJ8016899.1"/>
    <property type="molecule type" value="Genomic_DNA"/>
</dbReference>
<protein>
    <submittedName>
        <fullName evidence="1">Uncharacterized protein</fullName>
    </submittedName>
</protein>